<evidence type="ECO:0000256" key="2">
    <source>
        <dbReference type="ARBA" id="ARBA00023134"/>
    </source>
</evidence>
<dbReference type="EMBL" id="JADGKB010000006">
    <property type="protein sequence ID" value="KAJ3261346.1"/>
    <property type="molecule type" value="Genomic_DNA"/>
</dbReference>
<dbReference type="PANTHER" id="PTHR24070">
    <property type="entry name" value="RAS, DI-RAS, AND RHEB FAMILY MEMBERS OF SMALL GTPASE SUPERFAMILY"/>
    <property type="match status" value="1"/>
</dbReference>
<accession>A0AAD5ULQ2</accession>
<dbReference type="SMART" id="SM00174">
    <property type="entry name" value="RHO"/>
    <property type="match status" value="1"/>
</dbReference>
<dbReference type="PROSITE" id="PS51421">
    <property type="entry name" value="RAS"/>
    <property type="match status" value="1"/>
</dbReference>
<dbReference type="GO" id="GO:0005525">
    <property type="term" value="F:GTP binding"/>
    <property type="evidence" value="ECO:0007669"/>
    <property type="project" value="UniProtKB-KW"/>
</dbReference>
<dbReference type="Proteomes" id="UP001210925">
    <property type="component" value="Unassembled WGS sequence"/>
</dbReference>
<dbReference type="InterPro" id="IPR001806">
    <property type="entry name" value="Small_GTPase"/>
</dbReference>
<dbReference type="Pfam" id="PF00071">
    <property type="entry name" value="Ras"/>
    <property type="match status" value="1"/>
</dbReference>
<dbReference type="PRINTS" id="PR00449">
    <property type="entry name" value="RASTRNSFRMNG"/>
</dbReference>
<dbReference type="GO" id="GO:0003924">
    <property type="term" value="F:GTPase activity"/>
    <property type="evidence" value="ECO:0007669"/>
    <property type="project" value="InterPro"/>
</dbReference>
<keyword evidence="4" id="KW-1185">Reference proteome</keyword>
<keyword evidence="1" id="KW-0547">Nucleotide-binding</keyword>
<gene>
    <name evidence="3" type="ORF">HK103_005954</name>
</gene>
<dbReference type="InterPro" id="IPR020849">
    <property type="entry name" value="Small_GTPase_Ras-type"/>
</dbReference>
<dbReference type="SMART" id="SM00175">
    <property type="entry name" value="RAB"/>
    <property type="match status" value="1"/>
</dbReference>
<dbReference type="PROSITE" id="PS51420">
    <property type="entry name" value="RHO"/>
    <property type="match status" value="1"/>
</dbReference>
<dbReference type="SUPFAM" id="SSF52540">
    <property type="entry name" value="P-loop containing nucleoside triphosphate hydrolases"/>
    <property type="match status" value="1"/>
</dbReference>
<organism evidence="3 4">
    <name type="scientific">Boothiomyces macroporosus</name>
    <dbReference type="NCBI Taxonomy" id="261099"/>
    <lineage>
        <taxon>Eukaryota</taxon>
        <taxon>Fungi</taxon>
        <taxon>Fungi incertae sedis</taxon>
        <taxon>Chytridiomycota</taxon>
        <taxon>Chytridiomycota incertae sedis</taxon>
        <taxon>Chytridiomycetes</taxon>
        <taxon>Rhizophydiales</taxon>
        <taxon>Terramycetaceae</taxon>
        <taxon>Boothiomyces</taxon>
    </lineage>
</organism>
<dbReference type="GO" id="GO:0007165">
    <property type="term" value="P:signal transduction"/>
    <property type="evidence" value="ECO:0007669"/>
    <property type="project" value="InterPro"/>
</dbReference>
<proteinExistence type="predicted"/>
<dbReference type="GO" id="GO:0016020">
    <property type="term" value="C:membrane"/>
    <property type="evidence" value="ECO:0007669"/>
    <property type="project" value="InterPro"/>
</dbReference>
<evidence type="ECO:0000313" key="3">
    <source>
        <dbReference type="EMBL" id="KAJ3261346.1"/>
    </source>
</evidence>
<sequence>MLVNSDCQLTHLSVLALGGPNTGKSTLINRFLKPSLAFNSEYSPTIQASATIQHVMYSKKRIETSDMTGNILEAQRVILQCIDIGGKYPELQLDEIPHADAFMIVYSVTDRESFNLCYSIYHGIVKNRFPNMKGPFPIILIGTKVDLVSSVHQIRAETRKVSLAMGQELAKILEIPFLETTALAPTSVNACFKELILHIQKLIFNSVNPKDDQSDYSEISEPEKKPSIIRRLRSQFKFKKNSSESTLVDKRSFDSKRNSVPQFTSFKDMSSSELPLVNESIRMKVPVPSEPPQIGTIRHQRDLAYSSNSLARSVISLLSLELSD</sequence>
<name>A0AAD5ULQ2_9FUNG</name>
<dbReference type="Gene3D" id="3.40.50.300">
    <property type="entry name" value="P-loop containing nucleotide triphosphate hydrolases"/>
    <property type="match status" value="1"/>
</dbReference>
<evidence type="ECO:0000256" key="1">
    <source>
        <dbReference type="ARBA" id="ARBA00022741"/>
    </source>
</evidence>
<keyword evidence="2" id="KW-0342">GTP-binding</keyword>
<evidence type="ECO:0000313" key="4">
    <source>
        <dbReference type="Proteomes" id="UP001210925"/>
    </source>
</evidence>
<dbReference type="SMART" id="SM00173">
    <property type="entry name" value="RAS"/>
    <property type="match status" value="1"/>
</dbReference>
<comment type="caution">
    <text evidence="3">The sequence shown here is derived from an EMBL/GenBank/DDBJ whole genome shotgun (WGS) entry which is preliminary data.</text>
</comment>
<dbReference type="InterPro" id="IPR027417">
    <property type="entry name" value="P-loop_NTPase"/>
</dbReference>
<dbReference type="PROSITE" id="PS51419">
    <property type="entry name" value="RAB"/>
    <property type="match status" value="1"/>
</dbReference>
<reference evidence="3" key="1">
    <citation type="submission" date="2020-05" db="EMBL/GenBank/DDBJ databases">
        <title>Phylogenomic resolution of chytrid fungi.</title>
        <authorList>
            <person name="Stajich J.E."/>
            <person name="Amses K."/>
            <person name="Simmons R."/>
            <person name="Seto K."/>
            <person name="Myers J."/>
            <person name="Bonds A."/>
            <person name="Quandt C.A."/>
            <person name="Barry K."/>
            <person name="Liu P."/>
            <person name="Grigoriev I."/>
            <person name="Longcore J.E."/>
            <person name="James T.Y."/>
        </authorList>
    </citation>
    <scope>NUCLEOTIDE SEQUENCE</scope>
    <source>
        <strain evidence="3">PLAUS21</strain>
    </source>
</reference>
<protein>
    <submittedName>
        <fullName evidence="3">Uncharacterized protein</fullName>
    </submittedName>
</protein>
<dbReference type="AlphaFoldDB" id="A0AAD5ULQ2"/>